<gene>
    <name evidence="3" type="ORF">EA462_14285</name>
</gene>
<sequence length="234" mass="25943">MPQLLRSYKISVQYGTQIRANPVSTVLPSTRRNTMNGFGAVAEASDLIVERLREETDSRGDVTTVEPSNIVLASPDDVTGNGNVRLSVFPYKISHEPRHGSPGRIQTQANTFKNPPLLLSCYYLVTAYPGSATDASAKVQDQQIALGLAMQILHDNAQFETEHLQGESSAVEAFQVALHSDSNDEIERIWDTFVDVPLHPSVVYEASPIPIESTTEERVTRVSERDLDLHDRRK</sequence>
<feature type="domain" description="Pvc16 N-terminal" evidence="2">
    <location>
        <begin position="47"/>
        <end position="223"/>
    </location>
</feature>
<dbReference type="EMBL" id="REFY01000005">
    <property type="protein sequence ID" value="RQG88020.1"/>
    <property type="molecule type" value="Genomic_DNA"/>
</dbReference>
<evidence type="ECO:0000313" key="4">
    <source>
        <dbReference type="Proteomes" id="UP000273828"/>
    </source>
</evidence>
<evidence type="ECO:0000313" key="3">
    <source>
        <dbReference type="EMBL" id="RQG88020.1"/>
    </source>
</evidence>
<keyword evidence="4" id="KW-1185">Reference proteome</keyword>
<protein>
    <submittedName>
        <fullName evidence="3">DUF4255 domain-containing protein</fullName>
    </submittedName>
</protein>
<dbReference type="Pfam" id="PF14065">
    <property type="entry name" value="Pvc16_N"/>
    <property type="match status" value="1"/>
</dbReference>
<evidence type="ECO:0000259" key="2">
    <source>
        <dbReference type="Pfam" id="PF14065"/>
    </source>
</evidence>
<reference evidence="3 4" key="1">
    <citation type="submission" date="2018-10" db="EMBL/GenBank/DDBJ databases">
        <title>Natrarchaeobius chitinivorans gen. nov., sp. nov., and Natrarchaeobius haloalkaliphilus sp. nov., alkaliphilic, chitin-utilizing haloarchaea from hypersaline alkaline lakes.</title>
        <authorList>
            <person name="Sorokin D.Y."/>
            <person name="Elcheninov A.G."/>
            <person name="Kostrikina N.A."/>
            <person name="Bale N.J."/>
            <person name="Sinninghe Damste J.S."/>
            <person name="Khijniak T.V."/>
            <person name="Kublanov I.V."/>
            <person name="Toshchakov S.V."/>
        </authorList>
    </citation>
    <scope>NUCLEOTIDE SEQUENCE [LARGE SCALE GENOMIC DNA]</scope>
    <source>
        <strain evidence="3 4">AArcht-Sl</strain>
    </source>
</reference>
<dbReference type="AlphaFoldDB" id="A0A3N6LLK5"/>
<proteinExistence type="predicted"/>
<feature type="region of interest" description="Disordered" evidence="1">
    <location>
        <begin position="213"/>
        <end position="234"/>
    </location>
</feature>
<evidence type="ECO:0000256" key="1">
    <source>
        <dbReference type="SAM" id="MobiDB-lite"/>
    </source>
</evidence>
<feature type="compositionally biased region" description="Basic and acidic residues" evidence="1">
    <location>
        <begin position="215"/>
        <end position="234"/>
    </location>
</feature>
<accession>A0A3N6LLK5</accession>
<dbReference type="Proteomes" id="UP000273828">
    <property type="component" value="Unassembled WGS sequence"/>
</dbReference>
<name>A0A3N6LLK5_9EURY</name>
<dbReference type="InterPro" id="IPR025351">
    <property type="entry name" value="Pvc16_N"/>
</dbReference>
<comment type="caution">
    <text evidence="3">The sequence shown here is derived from an EMBL/GenBank/DDBJ whole genome shotgun (WGS) entry which is preliminary data.</text>
</comment>
<organism evidence="3 4">
    <name type="scientific">Natrarchaeobius halalkaliphilus</name>
    <dbReference type="NCBI Taxonomy" id="1679091"/>
    <lineage>
        <taxon>Archaea</taxon>
        <taxon>Methanobacteriati</taxon>
        <taxon>Methanobacteriota</taxon>
        <taxon>Stenosarchaea group</taxon>
        <taxon>Halobacteria</taxon>
        <taxon>Halobacteriales</taxon>
        <taxon>Natrialbaceae</taxon>
        <taxon>Natrarchaeobius</taxon>
    </lineage>
</organism>